<evidence type="ECO:0000256" key="1">
    <source>
        <dbReference type="SAM" id="MobiDB-lite"/>
    </source>
</evidence>
<protein>
    <submittedName>
        <fullName evidence="2">Uncharacterized protein</fullName>
    </submittedName>
</protein>
<accession>A0ABR0ACX4</accession>
<organism evidence="2 3">
    <name type="scientific">Daphnia magna</name>
    <dbReference type="NCBI Taxonomy" id="35525"/>
    <lineage>
        <taxon>Eukaryota</taxon>
        <taxon>Metazoa</taxon>
        <taxon>Ecdysozoa</taxon>
        <taxon>Arthropoda</taxon>
        <taxon>Crustacea</taxon>
        <taxon>Branchiopoda</taxon>
        <taxon>Diplostraca</taxon>
        <taxon>Cladocera</taxon>
        <taxon>Anomopoda</taxon>
        <taxon>Daphniidae</taxon>
        <taxon>Daphnia</taxon>
    </lineage>
</organism>
<evidence type="ECO:0000313" key="3">
    <source>
        <dbReference type="Proteomes" id="UP001234178"/>
    </source>
</evidence>
<feature type="region of interest" description="Disordered" evidence="1">
    <location>
        <begin position="44"/>
        <end position="67"/>
    </location>
</feature>
<evidence type="ECO:0000313" key="2">
    <source>
        <dbReference type="EMBL" id="KAK4022984.1"/>
    </source>
</evidence>
<proteinExistence type="predicted"/>
<dbReference type="Proteomes" id="UP001234178">
    <property type="component" value="Unassembled WGS sequence"/>
</dbReference>
<dbReference type="EMBL" id="JAOYFB010000037">
    <property type="protein sequence ID" value="KAK4022984.1"/>
    <property type="molecule type" value="Genomic_DNA"/>
</dbReference>
<comment type="caution">
    <text evidence="2">The sequence shown here is derived from an EMBL/GenBank/DDBJ whole genome shotgun (WGS) entry which is preliminary data.</text>
</comment>
<gene>
    <name evidence="2" type="ORF">OUZ56_008425</name>
</gene>
<name>A0ABR0ACX4_9CRUS</name>
<reference evidence="2 3" key="1">
    <citation type="journal article" date="2023" name="Nucleic Acids Res.">
        <title>The hologenome of Daphnia magna reveals possible DNA methylation and microbiome-mediated evolution of the host genome.</title>
        <authorList>
            <person name="Chaturvedi A."/>
            <person name="Li X."/>
            <person name="Dhandapani V."/>
            <person name="Marshall H."/>
            <person name="Kissane S."/>
            <person name="Cuenca-Cambronero M."/>
            <person name="Asole G."/>
            <person name="Calvet F."/>
            <person name="Ruiz-Romero M."/>
            <person name="Marangio P."/>
            <person name="Guigo R."/>
            <person name="Rago D."/>
            <person name="Mirbahai L."/>
            <person name="Eastwood N."/>
            <person name="Colbourne J.K."/>
            <person name="Zhou J."/>
            <person name="Mallon E."/>
            <person name="Orsini L."/>
        </authorList>
    </citation>
    <scope>NUCLEOTIDE SEQUENCE [LARGE SCALE GENOMIC DNA]</scope>
    <source>
        <strain evidence="2">LRV0_1</strain>
    </source>
</reference>
<keyword evidence="3" id="KW-1185">Reference proteome</keyword>
<sequence length="67" mass="7633">MQQAMRTQIGTDPIRQFPKRLSNLAGGEDHCDVAVGKLPENSLEMTHRVKRKTPCYETPPPKKKEDK</sequence>